<dbReference type="Proteomes" id="UP000625711">
    <property type="component" value="Unassembled WGS sequence"/>
</dbReference>
<keyword evidence="3" id="KW-1185">Reference proteome</keyword>
<organism evidence="2 3">
    <name type="scientific">Rhynchophorus ferrugineus</name>
    <name type="common">Red palm weevil</name>
    <name type="synonym">Curculio ferrugineus</name>
    <dbReference type="NCBI Taxonomy" id="354439"/>
    <lineage>
        <taxon>Eukaryota</taxon>
        <taxon>Metazoa</taxon>
        <taxon>Ecdysozoa</taxon>
        <taxon>Arthropoda</taxon>
        <taxon>Hexapoda</taxon>
        <taxon>Insecta</taxon>
        <taxon>Pterygota</taxon>
        <taxon>Neoptera</taxon>
        <taxon>Endopterygota</taxon>
        <taxon>Coleoptera</taxon>
        <taxon>Polyphaga</taxon>
        <taxon>Cucujiformia</taxon>
        <taxon>Curculionidae</taxon>
        <taxon>Dryophthorinae</taxon>
        <taxon>Rhynchophorus</taxon>
    </lineage>
</organism>
<feature type="region of interest" description="Disordered" evidence="1">
    <location>
        <begin position="145"/>
        <end position="185"/>
    </location>
</feature>
<evidence type="ECO:0000256" key="1">
    <source>
        <dbReference type="SAM" id="MobiDB-lite"/>
    </source>
</evidence>
<evidence type="ECO:0000313" key="2">
    <source>
        <dbReference type="EMBL" id="KAF7285434.1"/>
    </source>
</evidence>
<feature type="region of interest" description="Disordered" evidence="1">
    <location>
        <begin position="198"/>
        <end position="248"/>
    </location>
</feature>
<comment type="caution">
    <text evidence="2">The sequence shown here is derived from an EMBL/GenBank/DDBJ whole genome shotgun (WGS) entry which is preliminary data.</text>
</comment>
<proteinExistence type="predicted"/>
<gene>
    <name evidence="2" type="ORF">GWI33_010608</name>
</gene>
<feature type="compositionally biased region" description="Polar residues" evidence="1">
    <location>
        <begin position="217"/>
        <end position="231"/>
    </location>
</feature>
<reference evidence="2" key="1">
    <citation type="submission" date="2020-08" db="EMBL/GenBank/DDBJ databases">
        <title>Genome sequencing and assembly of the red palm weevil Rhynchophorus ferrugineus.</title>
        <authorList>
            <person name="Dias G.B."/>
            <person name="Bergman C.M."/>
            <person name="Manee M."/>
        </authorList>
    </citation>
    <scope>NUCLEOTIDE SEQUENCE</scope>
    <source>
        <strain evidence="2">AA-2017</strain>
        <tissue evidence="2">Whole larva</tissue>
    </source>
</reference>
<dbReference type="OrthoDB" id="6350087at2759"/>
<protein>
    <submittedName>
        <fullName evidence="2">Uncharacterized protein</fullName>
    </submittedName>
</protein>
<sequence length="309" mass="33353">MQTEIKFVHYSANNIEASTVPLISTTTTYCLHAPTKMNTGTATLMLMCLSVLAVRHTQAKALKTEVAKQDDVDILSSEASSAESGVKRKRSYYSPNQNYVSLLDASQVWRPATYTISRPYVIPVFSISNRYPIFYPPQSVYSNPGSPVDNPLKPPYQAPEYLPPKTTSKPNTDVGDRLGGDDDNDAPVWGTVEMVGMPLSGNVDKESEVTPTRAPRPSQSRPPLIHNTQSVTTTTTTPTPPPPRAASGPSNCVWAIVSCCSASSPKDYSNSCFEQRGCPGPFWGSSPCDGDFARAAIAAAVKYYGTSGK</sequence>
<dbReference type="EMBL" id="JAACXV010000054">
    <property type="protein sequence ID" value="KAF7285434.1"/>
    <property type="molecule type" value="Genomic_DNA"/>
</dbReference>
<name>A0A834MNB7_RHYFE</name>
<accession>A0A834MNB7</accession>
<dbReference type="AlphaFoldDB" id="A0A834MNB7"/>
<evidence type="ECO:0000313" key="3">
    <source>
        <dbReference type="Proteomes" id="UP000625711"/>
    </source>
</evidence>